<dbReference type="InterPro" id="IPR006439">
    <property type="entry name" value="HAD-SF_hydro_IA"/>
</dbReference>
<keyword evidence="2" id="KW-1185">Reference proteome</keyword>
<accession>A0A9W4UED3</accession>
<dbReference type="Gene3D" id="1.10.150.240">
    <property type="entry name" value="Putative phosphatase, domain 2"/>
    <property type="match status" value="1"/>
</dbReference>
<dbReference type="InterPro" id="IPR041492">
    <property type="entry name" value="HAD_2"/>
</dbReference>
<dbReference type="Pfam" id="PF13419">
    <property type="entry name" value="HAD_2"/>
    <property type="match status" value="1"/>
</dbReference>
<dbReference type="PRINTS" id="PR00413">
    <property type="entry name" value="HADHALOGNASE"/>
</dbReference>
<dbReference type="EMBL" id="CAOQHR010000005">
    <property type="protein sequence ID" value="CAI6334380.1"/>
    <property type="molecule type" value="Genomic_DNA"/>
</dbReference>
<sequence>MSHAHAVKGIIFDLGDVFLKWSPNTKTSISPEVLKKILDSPIWHQYERGDISRTSCYRKVSHEFGLEASQVAEAFSQARASVQPDQEVVSFLEDLKISSYIRLFAMSNVGKEDFADVEKKTDLSLFDLVFTSAAARARKPDLKFYHQVLEKIGLAPEHVLFIDDREENVSAARKVGLNGFVFDGNTVQRLQEILDDPVTRGFDYLSRNRGRFRSITDSGISIDDNFAKLLILEATEDRSLVDINPSKDGYWNFFAEATLVPEGVFPDDLDTTCLGLMVEPPADSQIINNILDRMLECVTADGSILTYFDRERPRTDIVVSANVLACFYHFGRGHQLPRTLEYIHNALLHRRYENGTRYYPSPDCCLGFFARLLQYSKNDAHLQAKIGGLLKPRVQERIGKDGSALDLAMRMIACTSFSVDCNKERERLLALQCEDGSWEPGWMYRYGSTGVKIGNRGVTTALALKALSTKTLIR</sequence>
<dbReference type="AlphaFoldDB" id="A0A9W4UED3"/>
<dbReference type="InterPro" id="IPR008930">
    <property type="entry name" value="Terpenoid_cyclase/PrenylTrfase"/>
</dbReference>
<dbReference type="Gene3D" id="3.40.50.1000">
    <property type="entry name" value="HAD superfamily/HAD-like"/>
    <property type="match status" value="1"/>
</dbReference>
<proteinExistence type="predicted"/>
<evidence type="ECO:0008006" key="3">
    <source>
        <dbReference type="Google" id="ProtNLM"/>
    </source>
</evidence>
<dbReference type="PANTHER" id="PTHR43611">
    <property type="entry name" value="ALPHA-D-GLUCOSE 1-PHOSPHATE PHOSPHATASE"/>
    <property type="match status" value="1"/>
</dbReference>
<dbReference type="Proteomes" id="UP001152607">
    <property type="component" value="Unassembled WGS sequence"/>
</dbReference>
<dbReference type="SFLD" id="SFLDG01129">
    <property type="entry name" value="C1.5:_HAD__Beta-PGM__Phosphata"/>
    <property type="match status" value="1"/>
</dbReference>
<dbReference type="SUPFAM" id="SSF56784">
    <property type="entry name" value="HAD-like"/>
    <property type="match status" value="1"/>
</dbReference>
<name>A0A9W4UED3_9PLEO</name>
<dbReference type="InterPro" id="IPR036412">
    <property type="entry name" value="HAD-like_sf"/>
</dbReference>
<dbReference type="GO" id="GO:0016791">
    <property type="term" value="F:phosphatase activity"/>
    <property type="evidence" value="ECO:0007669"/>
    <property type="project" value="UniProtKB-ARBA"/>
</dbReference>
<dbReference type="NCBIfam" id="TIGR01549">
    <property type="entry name" value="HAD-SF-IA-v1"/>
    <property type="match status" value="1"/>
</dbReference>
<reference evidence="1" key="1">
    <citation type="submission" date="2023-01" db="EMBL/GenBank/DDBJ databases">
        <authorList>
            <person name="Van Ghelder C."/>
            <person name="Rancurel C."/>
        </authorList>
    </citation>
    <scope>NUCLEOTIDE SEQUENCE</scope>
    <source>
        <strain evidence="1">CNCM I-4278</strain>
    </source>
</reference>
<dbReference type="OrthoDB" id="2012566at2759"/>
<dbReference type="SFLD" id="SFLDS00003">
    <property type="entry name" value="Haloacid_Dehalogenase"/>
    <property type="match status" value="1"/>
</dbReference>
<dbReference type="SUPFAM" id="SSF48239">
    <property type="entry name" value="Terpenoid cyclases/Protein prenyltransferases"/>
    <property type="match status" value="1"/>
</dbReference>
<evidence type="ECO:0000313" key="2">
    <source>
        <dbReference type="Proteomes" id="UP001152607"/>
    </source>
</evidence>
<dbReference type="NCBIfam" id="TIGR01509">
    <property type="entry name" value="HAD-SF-IA-v3"/>
    <property type="match status" value="1"/>
</dbReference>
<dbReference type="PANTHER" id="PTHR43611:SF3">
    <property type="entry name" value="FLAVIN MONONUCLEOTIDE HYDROLASE 1, CHLOROPLATIC"/>
    <property type="match status" value="1"/>
</dbReference>
<comment type="caution">
    <text evidence="1">The sequence shown here is derived from an EMBL/GenBank/DDBJ whole genome shotgun (WGS) entry which is preliminary data.</text>
</comment>
<gene>
    <name evidence="1" type="ORF">PDIGIT_LOCUS7437</name>
</gene>
<evidence type="ECO:0000313" key="1">
    <source>
        <dbReference type="EMBL" id="CAI6334380.1"/>
    </source>
</evidence>
<dbReference type="CDD" id="cd02603">
    <property type="entry name" value="HAD_sEH-N_like"/>
    <property type="match status" value="1"/>
</dbReference>
<protein>
    <recommendedName>
        <fullName evidence="3">HAD-like protein</fullName>
    </recommendedName>
</protein>
<dbReference type="InterPro" id="IPR023198">
    <property type="entry name" value="PGP-like_dom2"/>
</dbReference>
<organism evidence="1 2">
    <name type="scientific">Periconia digitata</name>
    <dbReference type="NCBI Taxonomy" id="1303443"/>
    <lineage>
        <taxon>Eukaryota</taxon>
        <taxon>Fungi</taxon>
        <taxon>Dikarya</taxon>
        <taxon>Ascomycota</taxon>
        <taxon>Pezizomycotina</taxon>
        <taxon>Dothideomycetes</taxon>
        <taxon>Pleosporomycetidae</taxon>
        <taxon>Pleosporales</taxon>
        <taxon>Massarineae</taxon>
        <taxon>Periconiaceae</taxon>
        <taxon>Periconia</taxon>
    </lineage>
</organism>
<dbReference type="InterPro" id="IPR023214">
    <property type="entry name" value="HAD_sf"/>
</dbReference>